<dbReference type="Pfam" id="PF00512">
    <property type="entry name" value="HisKA"/>
    <property type="match status" value="1"/>
</dbReference>
<accession>A0A0S2W814</accession>
<dbReference type="InterPro" id="IPR003660">
    <property type="entry name" value="HAMP_dom"/>
</dbReference>
<dbReference type="PROSITE" id="PS51257">
    <property type="entry name" value="PROKAR_LIPOPROTEIN"/>
    <property type="match status" value="1"/>
</dbReference>
<dbReference type="PANTHER" id="PTHR45436">
    <property type="entry name" value="SENSOR HISTIDINE KINASE YKOH"/>
    <property type="match status" value="1"/>
</dbReference>
<keyword evidence="10 11" id="KW-0472">Membrane</keyword>
<protein>
    <recommendedName>
        <fullName evidence="3">histidine kinase</fullName>
        <ecNumber evidence="3">2.7.13.3</ecNumber>
    </recommendedName>
</protein>
<name>A0A0S2W814_9FIRM</name>
<evidence type="ECO:0000259" key="12">
    <source>
        <dbReference type="PROSITE" id="PS50109"/>
    </source>
</evidence>
<evidence type="ECO:0000256" key="6">
    <source>
        <dbReference type="ARBA" id="ARBA00022692"/>
    </source>
</evidence>
<evidence type="ECO:0000313" key="14">
    <source>
        <dbReference type="EMBL" id="ALP95501.1"/>
    </source>
</evidence>
<evidence type="ECO:0000256" key="7">
    <source>
        <dbReference type="ARBA" id="ARBA00022777"/>
    </source>
</evidence>
<dbReference type="GO" id="GO:0005886">
    <property type="term" value="C:plasma membrane"/>
    <property type="evidence" value="ECO:0007669"/>
    <property type="project" value="TreeGrafter"/>
</dbReference>
<dbReference type="EC" id="2.7.13.3" evidence="3"/>
<evidence type="ECO:0000313" key="15">
    <source>
        <dbReference type="Proteomes" id="UP000064844"/>
    </source>
</evidence>
<comment type="subcellular location">
    <subcellularLocation>
        <location evidence="2">Membrane</location>
    </subcellularLocation>
</comment>
<keyword evidence="7" id="KW-0418">Kinase</keyword>
<sequence>MRGAHPFQRLSLGKRLTLLVMIAMALSCIVLAAAMTVAGDQMLYTIYASQTTVTRGDDRYGLPTVSKGAAASGTVLLPTGEKGPLYAEDRGLGAKFKYRIESIVYVICTIAVAGVATYMITENCLSPLVNLKNQVANLSAQNLSDSPEGGAPQTGDEIESLSNAFQGMRLRLDSAFETQKRFAANAAHELRTPLAAIQTRLDVFSKHEDHTEEEYQALIGSLRRQTERLSLLVKDLLDMSCMEEVPMQDAIDVAPLMDEIAHELEPLAEKKGMSFRTEGGGTVLGSDRLIARALYNLAENAVKYGADGGHVVLAASFQERNVLIRVEDDGPGIPEEHREKIFEPFYRVDKSRSRAMGGAGLGLPMTRAILERHGGTIWLEERPGGGCCFCAALPTGKWDGCPGSAGEPRTKGVV</sequence>
<dbReference type="SMART" id="SM00387">
    <property type="entry name" value="HATPase_c"/>
    <property type="match status" value="1"/>
</dbReference>
<dbReference type="Gene3D" id="1.10.287.130">
    <property type="match status" value="1"/>
</dbReference>
<dbReference type="InterPro" id="IPR003594">
    <property type="entry name" value="HATPase_dom"/>
</dbReference>
<comment type="catalytic activity">
    <reaction evidence="1">
        <text>ATP + protein L-histidine = ADP + protein N-phospho-L-histidine.</text>
        <dbReference type="EC" id="2.7.13.3"/>
    </reaction>
</comment>
<dbReference type="KEGG" id="ibu:IB211_03110c"/>
<dbReference type="FunFam" id="1.10.287.130:FF:000001">
    <property type="entry name" value="Two-component sensor histidine kinase"/>
    <property type="match status" value="1"/>
</dbReference>
<keyword evidence="9" id="KW-0902">Two-component regulatory system</keyword>
<evidence type="ECO:0000256" key="1">
    <source>
        <dbReference type="ARBA" id="ARBA00000085"/>
    </source>
</evidence>
<dbReference type="PRINTS" id="PR00344">
    <property type="entry name" value="BCTRLSENSOR"/>
</dbReference>
<dbReference type="PROSITE" id="PS50109">
    <property type="entry name" value="HIS_KIN"/>
    <property type="match status" value="1"/>
</dbReference>
<dbReference type="PANTHER" id="PTHR45436:SF5">
    <property type="entry name" value="SENSOR HISTIDINE KINASE TRCS"/>
    <property type="match status" value="1"/>
</dbReference>
<keyword evidence="15" id="KW-1185">Reference proteome</keyword>
<keyword evidence="4" id="KW-0597">Phosphoprotein</keyword>
<evidence type="ECO:0000256" key="8">
    <source>
        <dbReference type="ARBA" id="ARBA00022989"/>
    </source>
</evidence>
<dbReference type="PROSITE" id="PS50885">
    <property type="entry name" value="HAMP"/>
    <property type="match status" value="1"/>
</dbReference>
<evidence type="ECO:0000256" key="3">
    <source>
        <dbReference type="ARBA" id="ARBA00012438"/>
    </source>
</evidence>
<feature type="domain" description="HAMP" evidence="13">
    <location>
        <begin position="125"/>
        <end position="177"/>
    </location>
</feature>
<dbReference type="PATRIC" id="fig|1297617.4.peg.3198"/>
<dbReference type="GO" id="GO:0000155">
    <property type="term" value="F:phosphorelay sensor kinase activity"/>
    <property type="evidence" value="ECO:0007669"/>
    <property type="project" value="InterPro"/>
</dbReference>
<dbReference type="InterPro" id="IPR003661">
    <property type="entry name" value="HisK_dim/P_dom"/>
</dbReference>
<evidence type="ECO:0000256" key="10">
    <source>
        <dbReference type="ARBA" id="ARBA00023136"/>
    </source>
</evidence>
<evidence type="ECO:0000256" key="11">
    <source>
        <dbReference type="SAM" id="Phobius"/>
    </source>
</evidence>
<dbReference type="InterPro" id="IPR005467">
    <property type="entry name" value="His_kinase_dom"/>
</dbReference>
<reference evidence="15" key="2">
    <citation type="submission" date="2015-04" db="EMBL/GenBank/DDBJ databases">
        <title>A butyrogenic pathway from the amino acid lysine in a human gut commensal.</title>
        <authorList>
            <person name="de Vos W.M."/>
            <person name="Bui N.T.P."/>
            <person name="Plugge C.M."/>
            <person name="Ritari J."/>
        </authorList>
    </citation>
    <scope>NUCLEOTIDE SEQUENCE [LARGE SCALE GENOMIC DNA]</scope>
    <source>
        <strain evidence="15">AF211</strain>
    </source>
</reference>
<dbReference type="SUPFAM" id="SSF55874">
    <property type="entry name" value="ATPase domain of HSP90 chaperone/DNA topoisomerase II/histidine kinase"/>
    <property type="match status" value="1"/>
</dbReference>
<gene>
    <name evidence="14" type="ORF">IB211_03110c</name>
</gene>
<dbReference type="InterPro" id="IPR036890">
    <property type="entry name" value="HATPase_C_sf"/>
</dbReference>
<reference evidence="14 15" key="1">
    <citation type="journal article" date="2015" name="Nat. Commun.">
        <title>Production of butyrate from lysine and the Amadori product fructoselysine by a human gut commensal.</title>
        <authorList>
            <person name="Bui T.P."/>
            <person name="Ritari J."/>
            <person name="Boeren S."/>
            <person name="de Waard P."/>
            <person name="Plugge C.M."/>
            <person name="de Vos W.M."/>
        </authorList>
    </citation>
    <scope>NUCLEOTIDE SEQUENCE [LARGE SCALE GENOMIC DNA]</scope>
    <source>
        <strain evidence="14 15">AF211</strain>
    </source>
</reference>
<dbReference type="Pfam" id="PF02518">
    <property type="entry name" value="HATPase_c"/>
    <property type="match status" value="1"/>
</dbReference>
<feature type="domain" description="Histidine kinase" evidence="12">
    <location>
        <begin position="185"/>
        <end position="397"/>
    </location>
</feature>
<dbReference type="Gene3D" id="6.10.340.10">
    <property type="match status" value="1"/>
</dbReference>
<dbReference type="RefSeq" id="WP_058118529.1">
    <property type="nucleotide sequence ID" value="NZ_CP011307.1"/>
</dbReference>
<dbReference type="eggNOG" id="COG5002">
    <property type="taxonomic scope" value="Bacteria"/>
</dbReference>
<dbReference type="CDD" id="cd00075">
    <property type="entry name" value="HATPase"/>
    <property type="match status" value="1"/>
</dbReference>
<dbReference type="AlphaFoldDB" id="A0A0S2W814"/>
<evidence type="ECO:0000256" key="4">
    <source>
        <dbReference type="ARBA" id="ARBA00022553"/>
    </source>
</evidence>
<proteinExistence type="predicted"/>
<evidence type="ECO:0000256" key="9">
    <source>
        <dbReference type="ARBA" id="ARBA00023012"/>
    </source>
</evidence>
<keyword evidence="8 11" id="KW-1133">Transmembrane helix</keyword>
<dbReference type="InterPro" id="IPR036097">
    <property type="entry name" value="HisK_dim/P_sf"/>
</dbReference>
<dbReference type="CDD" id="cd00082">
    <property type="entry name" value="HisKA"/>
    <property type="match status" value="1"/>
</dbReference>
<dbReference type="FunFam" id="3.30.565.10:FF:000006">
    <property type="entry name" value="Sensor histidine kinase WalK"/>
    <property type="match status" value="1"/>
</dbReference>
<dbReference type="SMART" id="SM00388">
    <property type="entry name" value="HisKA"/>
    <property type="match status" value="1"/>
</dbReference>
<evidence type="ECO:0000256" key="5">
    <source>
        <dbReference type="ARBA" id="ARBA00022679"/>
    </source>
</evidence>
<dbReference type="EMBL" id="CP011307">
    <property type="protein sequence ID" value="ALP95501.1"/>
    <property type="molecule type" value="Genomic_DNA"/>
</dbReference>
<dbReference type="InterPro" id="IPR050428">
    <property type="entry name" value="TCS_sensor_his_kinase"/>
</dbReference>
<feature type="transmembrane region" description="Helical" evidence="11">
    <location>
        <begin position="16"/>
        <end position="38"/>
    </location>
</feature>
<evidence type="ECO:0000259" key="13">
    <source>
        <dbReference type="PROSITE" id="PS50885"/>
    </source>
</evidence>
<dbReference type="SUPFAM" id="SSF47384">
    <property type="entry name" value="Homodimeric domain of signal transducing histidine kinase"/>
    <property type="match status" value="1"/>
</dbReference>
<keyword evidence="6 11" id="KW-0812">Transmembrane</keyword>
<dbReference type="STRING" id="1297617.IB211_03110c"/>
<dbReference type="Proteomes" id="UP000064844">
    <property type="component" value="Chromosome"/>
</dbReference>
<organism evidence="14 15">
    <name type="scientific">Intestinimonas butyriciproducens</name>
    <dbReference type="NCBI Taxonomy" id="1297617"/>
    <lineage>
        <taxon>Bacteria</taxon>
        <taxon>Bacillati</taxon>
        <taxon>Bacillota</taxon>
        <taxon>Clostridia</taxon>
        <taxon>Eubacteriales</taxon>
        <taxon>Intestinimonas</taxon>
    </lineage>
</organism>
<dbReference type="InterPro" id="IPR004358">
    <property type="entry name" value="Sig_transdc_His_kin-like_C"/>
</dbReference>
<dbReference type="Gene3D" id="3.30.565.10">
    <property type="entry name" value="Histidine kinase-like ATPase, C-terminal domain"/>
    <property type="match status" value="1"/>
</dbReference>
<keyword evidence="5" id="KW-0808">Transferase</keyword>
<evidence type="ECO:0000256" key="2">
    <source>
        <dbReference type="ARBA" id="ARBA00004370"/>
    </source>
</evidence>
<feature type="transmembrane region" description="Helical" evidence="11">
    <location>
        <begin position="103"/>
        <end position="121"/>
    </location>
</feature>